<keyword evidence="8 9" id="KW-0472">Membrane</keyword>
<dbReference type="InterPro" id="IPR044746">
    <property type="entry name" value="ABCC_6TM_D1"/>
</dbReference>
<dbReference type="GO" id="GO:0005524">
    <property type="term" value="F:ATP binding"/>
    <property type="evidence" value="ECO:0007669"/>
    <property type="project" value="UniProtKB-KW"/>
</dbReference>
<dbReference type="PROSITE" id="PS50893">
    <property type="entry name" value="ABC_TRANSPORTER_2"/>
    <property type="match status" value="2"/>
</dbReference>
<keyword evidence="5" id="KW-0547">Nucleotide-binding</keyword>
<keyword evidence="13" id="KW-1185">Reference proteome</keyword>
<feature type="transmembrane region" description="Helical" evidence="9">
    <location>
        <begin position="153"/>
        <end position="171"/>
    </location>
</feature>
<dbReference type="PROSITE" id="PS00211">
    <property type="entry name" value="ABC_TRANSPORTER_1"/>
    <property type="match status" value="2"/>
</dbReference>
<evidence type="ECO:0000256" key="6">
    <source>
        <dbReference type="ARBA" id="ARBA00022840"/>
    </source>
</evidence>
<dbReference type="Proteomes" id="UP000244309">
    <property type="component" value="Unassembled WGS sequence"/>
</dbReference>
<sequence>MKTESVFKALQGHVGNSSSINPNLLTVALVRSFNSNAYLSFLARFLKQLSDFVKPYLLSRLIRFIDHTDYSVSSGIAISLAIYLNSMVSTYLEALEAYKSKELNIAIESSLKAMMYKKLLRLSPQSKEQYSYGRMLTLLTSDVRRVSSAADNLSSLVLIPAQLLVCLVSLWNILGSAILGSLLTISVFITLNSYIFELSASKLEQLRTSKIKRDQAVNELFSSMKAIKLYAWESVFIRKLFFIREDEEIPAKRGLKTWNRLSNLSWSVLPFVVSFVTFSLQGSLSTRQTTTDIIFPTLTLLSMLQSQLTSSPQLLSTFRNARSSIKEITAFMNAPEIKGGFVTDDSNSAIKISNMSFSWGKQKEETIALKDISLDIKKGELACITGKVGSGKSALLLAILGELESSNNNEKFTRNGSVAYVSQTPWIVNGSIRDNILFGQAYQRESFETVLSACQLQEDIERLPNREHTVVGEKGTSLSGGQRARVALARAVYSGADILILDDVLSAVDNHVARKLIEQLFSPQGLLNGKTVVLATSNTSILGMAKKVYSLEEGKMTAHAGGSRWPGIGWLSSGNASKEPNSLLQKASTSVIAPAQFDYDPFKEHLERLSGRVVERSQKGTVSSSTYLDYIKSCSVPLLILSIALSILSSMSSASTRNWLKLWSDNPSLEYSARYALFGIATELVSFLGSWLVISKLAIDAGQYMFRKMTFGLVGSSMAFFDTTPVGRIISRYGEDLEVCETSLPSVVFNVCRDFLSSVVTVMVITYNSPVTIPLLFTTVLAFWYYQAVYISAQREFKRLSSGASAPFFSLVQASLDGASTIRAYGQETWFEKVQYADNDFQSRTQLLTLCLQQWLSIRLSFFTSSILFFCSLYFVVNRAEVTGGTVGMVMSYAFTVSGSFRAILGGLTRLTTDSVAVERCLEYATLVPEEGPKDDKKGLPTSGDIRFENYSAGYKESEPVLKNINVSIKAGEKIGVVGRTGAGKSSLVLALFRMMNPIEGRILIGDKDIQELNLDELRKSISIIPQDPCLFSGTIRQNIDPFNEYPTHRIWKALEDAKLIDMIQSFENGLQSRVNDNGTNFSGGQKQLLCLARALLKDSRILVLDEATASVDSETDKLIQEVLATKTKGKTVLIIAHRTDTVLDSDKILALENGEVREFGSPQSLLKDSNSLFFSFINAGV</sequence>
<evidence type="ECO:0000256" key="8">
    <source>
        <dbReference type="ARBA" id="ARBA00023136"/>
    </source>
</evidence>
<dbReference type="GO" id="GO:0140359">
    <property type="term" value="F:ABC-type transporter activity"/>
    <property type="evidence" value="ECO:0007669"/>
    <property type="project" value="InterPro"/>
</dbReference>
<accession>A0A2V1ASE5</accession>
<dbReference type="SMART" id="SM00382">
    <property type="entry name" value="AAA"/>
    <property type="match status" value="2"/>
</dbReference>
<dbReference type="PANTHER" id="PTHR24223">
    <property type="entry name" value="ATP-BINDING CASSETTE SUB-FAMILY C"/>
    <property type="match status" value="1"/>
</dbReference>
<dbReference type="RefSeq" id="XP_025341960.1">
    <property type="nucleotide sequence ID" value="XM_025488152.1"/>
</dbReference>
<comment type="caution">
    <text evidence="12">The sequence shown here is derived from an EMBL/GenBank/DDBJ whole genome shotgun (WGS) entry which is preliminary data.</text>
</comment>
<feature type="domain" description="ABC transmembrane type-1" evidence="11">
    <location>
        <begin position="39"/>
        <end position="320"/>
    </location>
</feature>
<dbReference type="CDD" id="cd03250">
    <property type="entry name" value="ABCC_MRP_domain1"/>
    <property type="match status" value="1"/>
</dbReference>
<proteinExistence type="predicted"/>
<dbReference type="SUPFAM" id="SSF52540">
    <property type="entry name" value="P-loop containing nucleoside triphosphate hydrolases"/>
    <property type="match status" value="2"/>
</dbReference>
<keyword evidence="4" id="KW-0677">Repeat</keyword>
<dbReference type="InterPro" id="IPR027417">
    <property type="entry name" value="P-loop_NTPase"/>
</dbReference>
<dbReference type="InterPro" id="IPR003593">
    <property type="entry name" value="AAA+_ATPase"/>
</dbReference>
<dbReference type="FunFam" id="3.40.50.300:FF:000997">
    <property type="entry name" value="Multidrug resistance-associated protein 1"/>
    <property type="match status" value="1"/>
</dbReference>
<dbReference type="Pfam" id="PF00005">
    <property type="entry name" value="ABC_tran"/>
    <property type="match status" value="2"/>
</dbReference>
<feature type="transmembrane region" description="Helical" evidence="9">
    <location>
        <begin position="675"/>
        <end position="699"/>
    </location>
</feature>
<keyword evidence="3 9" id="KW-0812">Transmembrane</keyword>
<dbReference type="GO" id="GO:0000329">
    <property type="term" value="C:fungal-type vacuole membrane"/>
    <property type="evidence" value="ECO:0007669"/>
    <property type="project" value="UniProtKB-ARBA"/>
</dbReference>
<dbReference type="FunFam" id="1.20.1560.10:FF:000013">
    <property type="entry name" value="ABC transporter C family member 2"/>
    <property type="match status" value="1"/>
</dbReference>
<dbReference type="CDD" id="cd18580">
    <property type="entry name" value="ABC_6TM_ABCC_D2"/>
    <property type="match status" value="1"/>
</dbReference>
<name>A0A2V1ASE5_9ASCO</name>
<dbReference type="InterPro" id="IPR003439">
    <property type="entry name" value="ABC_transporter-like_ATP-bd"/>
</dbReference>
<evidence type="ECO:0000259" key="10">
    <source>
        <dbReference type="PROSITE" id="PS50893"/>
    </source>
</evidence>
<evidence type="ECO:0000256" key="4">
    <source>
        <dbReference type="ARBA" id="ARBA00022737"/>
    </source>
</evidence>
<evidence type="ECO:0000256" key="2">
    <source>
        <dbReference type="ARBA" id="ARBA00022448"/>
    </source>
</evidence>
<dbReference type="InterPro" id="IPR044726">
    <property type="entry name" value="ABCC_6TM_D2"/>
</dbReference>
<dbReference type="OrthoDB" id="6500128at2759"/>
<dbReference type="GO" id="GO:0016887">
    <property type="term" value="F:ATP hydrolysis activity"/>
    <property type="evidence" value="ECO:0007669"/>
    <property type="project" value="InterPro"/>
</dbReference>
<keyword evidence="6" id="KW-0067">ATP-binding</keyword>
<evidence type="ECO:0000256" key="3">
    <source>
        <dbReference type="ARBA" id="ARBA00022692"/>
    </source>
</evidence>
<feature type="transmembrane region" description="Helical" evidence="9">
    <location>
        <begin position="636"/>
        <end position="655"/>
    </location>
</feature>
<feature type="domain" description="ABC transporter" evidence="10">
    <location>
        <begin position="350"/>
        <end position="578"/>
    </location>
</feature>
<dbReference type="Pfam" id="PF00664">
    <property type="entry name" value="ABC_membrane"/>
    <property type="match status" value="2"/>
</dbReference>
<dbReference type="CDD" id="cd03244">
    <property type="entry name" value="ABCC_MRP_domain2"/>
    <property type="match status" value="1"/>
</dbReference>
<protein>
    <submittedName>
        <fullName evidence="12">Uncharacterized protein</fullName>
    </submittedName>
</protein>
<dbReference type="InterPro" id="IPR050173">
    <property type="entry name" value="ABC_transporter_C-like"/>
</dbReference>
<evidence type="ECO:0000313" key="13">
    <source>
        <dbReference type="Proteomes" id="UP000244309"/>
    </source>
</evidence>
<feature type="transmembrane region" description="Helical" evidence="9">
    <location>
        <begin position="856"/>
        <end position="877"/>
    </location>
</feature>
<dbReference type="SUPFAM" id="SSF90123">
    <property type="entry name" value="ABC transporter transmembrane region"/>
    <property type="match status" value="2"/>
</dbReference>
<dbReference type="PANTHER" id="PTHR24223:SF443">
    <property type="entry name" value="MULTIDRUG-RESISTANCE LIKE PROTEIN 1, ISOFORM I"/>
    <property type="match status" value="1"/>
</dbReference>
<feature type="transmembrane region" description="Helical" evidence="9">
    <location>
        <begin position="883"/>
        <end position="905"/>
    </location>
</feature>
<dbReference type="GeneID" id="37009868"/>
<dbReference type="EMBL" id="PKFO01000004">
    <property type="protein sequence ID" value="PVH21020.1"/>
    <property type="molecule type" value="Genomic_DNA"/>
</dbReference>
<evidence type="ECO:0000256" key="7">
    <source>
        <dbReference type="ARBA" id="ARBA00022989"/>
    </source>
</evidence>
<reference evidence="12 13" key="1">
    <citation type="submission" date="2017-12" db="EMBL/GenBank/DDBJ databases">
        <title>Genome Sequence of a Multidrug-Resistant Candida haemulonii Isolate from a Patient with Chronic Leg Ulcers in Israel.</title>
        <authorList>
            <person name="Chow N.A."/>
            <person name="Gade L."/>
            <person name="Batra D."/>
            <person name="Rowe L.A."/>
            <person name="Ben-Ami R."/>
            <person name="Loparev V.N."/>
            <person name="Litvintseva A.P."/>
        </authorList>
    </citation>
    <scope>NUCLEOTIDE SEQUENCE [LARGE SCALE GENOMIC DNA]</scope>
    <source>
        <strain evidence="12 13">B11899</strain>
    </source>
</reference>
<dbReference type="InterPro" id="IPR011527">
    <property type="entry name" value="ABC1_TM_dom"/>
</dbReference>
<organism evidence="12 13">
    <name type="scientific">Candidozyma haemuli</name>
    <dbReference type="NCBI Taxonomy" id="45357"/>
    <lineage>
        <taxon>Eukaryota</taxon>
        <taxon>Fungi</taxon>
        <taxon>Dikarya</taxon>
        <taxon>Ascomycota</taxon>
        <taxon>Saccharomycotina</taxon>
        <taxon>Pichiomycetes</taxon>
        <taxon>Metschnikowiaceae</taxon>
        <taxon>Candidozyma</taxon>
    </lineage>
</organism>
<dbReference type="CDD" id="cd18579">
    <property type="entry name" value="ABC_6TM_ABCC_D1"/>
    <property type="match status" value="1"/>
</dbReference>
<dbReference type="Gene3D" id="1.20.1560.10">
    <property type="entry name" value="ABC transporter type 1, transmembrane domain"/>
    <property type="match status" value="2"/>
</dbReference>
<dbReference type="InterPro" id="IPR017871">
    <property type="entry name" value="ABC_transporter-like_CS"/>
</dbReference>
<gene>
    <name evidence="12" type="ORF">CXQ85_004538</name>
</gene>
<dbReference type="VEuPathDB" id="FungiDB:CXQ85_004538"/>
<dbReference type="FunFam" id="3.40.50.300:FF:000163">
    <property type="entry name" value="Multidrug resistance-associated protein member 4"/>
    <property type="match status" value="1"/>
</dbReference>
<dbReference type="PROSITE" id="PS50929">
    <property type="entry name" value="ABC_TM1F"/>
    <property type="match status" value="2"/>
</dbReference>
<feature type="domain" description="ABC transporter" evidence="10">
    <location>
        <begin position="946"/>
        <end position="1179"/>
    </location>
</feature>
<evidence type="ECO:0000256" key="1">
    <source>
        <dbReference type="ARBA" id="ARBA00004128"/>
    </source>
</evidence>
<keyword evidence="7 9" id="KW-1133">Transmembrane helix</keyword>
<feature type="transmembrane region" description="Helical" evidence="9">
    <location>
        <begin position="773"/>
        <end position="793"/>
    </location>
</feature>
<evidence type="ECO:0000256" key="9">
    <source>
        <dbReference type="SAM" id="Phobius"/>
    </source>
</evidence>
<keyword evidence="2" id="KW-0813">Transport</keyword>
<evidence type="ECO:0000256" key="5">
    <source>
        <dbReference type="ARBA" id="ARBA00022741"/>
    </source>
</evidence>
<evidence type="ECO:0000259" key="11">
    <source>
        <dbReference type="PROSITE" id="PS50929"/>
    </source>
</evidence>
<dbReference type="Gene3D" id="3.40.50.300">
    <property type="entry name" value="P-loop containing nucleotide triphosphate hydrolases"/>
    <property type="match status" value="2"/>
</dbReference>
<dbReference type="AlphaFoldDB" id="A0A2V1ASE5"/>
<evidence type="ECO:0000313" key="12">
    <source>
        <dbReference type="EMBL" id="PVH21020.1"/>
    </source>
</evidence>
<feature type="domain" description="ABC transmembrane type-1" evidence="11">
    <location>
        <begin position="638"/>
        <end position="913"/>
    </location>
</feature>
<dbReference type="InterPro" id="IPR036640">
    <property type="entry name" value="ABC1_TM_sf"/>
</dbReference>
<comment type="subcellular location">
    <subcellularLocation>
        <location evidence="1">Vacuole membrane</location>
        <topology evidence="1">Multi-pass membrane protein</topology>
    </subcellularLocation>
</comment>
<feature type="transmembrane region" description="Helical" evidence="9">
    <location>
        <begin position="177"/>
        <end position="196"/>
    </location>
</feature>
<dbReference type="STRING" id="45357.A0A2V1ASE5"/>